<dbReference type="EMBL" id="BIFQ01000001">
    <property type="protein sequence ID" value="GCE03912.1"/>
    <property type="molecule type" value="Genomic_DNA"/>
</dbReference>
<dbReference type="RefSeq" id="WP_126595131.1">
    <property type="nucleotide sequence ID" value="NZ_BIFQ01000001.1"/>
</dbReference>
<dbReference type="Pfam" id="PF19124">
    <property type="entry name" value="DUF5808"/>
    <property type="match status" value="1"/>
</dbReference>
<dbReference type="PANTHER" id="PTHR37810:SF9">
    <property type="entry name" value="MEMBRANE PROTEIN"/>
    <property type="match status" value="1"/>
</dbReference>
<gene>
    <name evidence="4" type="ORF">KDAU_12410</name>
</gene>
<dbReference type="PIRSF" id="PIRSF032908">
    <property type="entry name" value="UCP032908"/>
    <property type="match status" value="1"/>
</dbReference>
<name>A0A401ZAQ4_9CHLR</name>
<dbReference type="Pfam" id="PF07853">
    <property type="entry name" value="DUF1648"/>
    <property type="match status" value="1"/>
</dbReference>
<accession>A0A401ZAQ4</accession>
<feature type="transmembrane region" description="Helical" evidence="1">
    <location>
        <begin position="136"/>
        <end position="155"/>
    </location>
</feature>
<evidence type="ECO:0000259" key="2">
    <source>
        <dbReference type="Pfam" id="PF07853"/>
    </source>
</evidence>
<feature type="transmembrane region" description="Helical" evidence="1">
    <location>
        <begin position="349"/>
        <end position="368"/>
    </location>
</feature>
<feature type="domain" description="DUF1648" evidence="2">
    <location>
        <begin position="144"/>
        <end position="189"/>
    </location>
</feature>
<dbReference type="InterPro" id="IPR043831">
    <property type="entry name" value="DUF5808"/>
</dbReference>
<comment type="caution">
    <text evidence="4">The sequence shown here is derived from an EMBL/GenBank/DDBJ whole genome shotgun (WGS) entry which is preliminary data.</text>
</comment>
<protein>
    <submittedName>
        <fullName evidence="4">Membrane protein</fullName>
    </submittedName>
</protein>
<keyword evidence="5" id="KW-1185">Reference proteome</keyword>
<feature type="domain" description="DUF5808" evidence="3">
    <location>
        <begin position="323"/>
        <end position="348"/>
    </location>
</feature>
<evidence type="ECO:0000256" key="1">
    <source>
        <dbReference type="SAM" id="Phobius"/>
    </source>
</evidence>
<keyword evidence="1" id="KW-0812">Transmembrane</keyword>
<keyword evidence="1" id="KW-1133">Transmembrane helix</keyword>
<feature type="transmembrane region" description="Helical" evidence="1">
    <location>
        <begin position="182"/>
        <end position="205"/>
    </location>
</feature>
<feature type="transmembrane region" description="Helical" evidence="1">
    <location>
        <begin position="234"/>
        <end position="257"/>
    </location>
</feature>
<sequence>MGTLYVLMSIISLVLVVSAWLWTRVMPPTLPFGVRIPPDRVDAPIIAHARRDYHTGLIVIALLVGAASWFFAQYNSLIYTNVAGILVTTILIYFNYYSAHKRIAHVKEGEGWYNGLRQVVMAEVGTTRSEVGRPSLLWLLPSLLILAAIIAIGIVRYPALPAMIPTHFGADGQPNQWTDKAVALWTLPLPVILVSGLLYILAYYLPYTRQQIDPANPEADHERQRLLRQGTSRLLLVITTMTNLIFLFTALLVFGVLPPSSSVTIVPIVTTITILILVGTIAYLTRLMSRASQTQRTQVNINKQFVARDDDRYWIGGILYYNPEDPALWVEKRMGLGMTINFGNPTGKIITVAFIVIILISSLLPIILGH</sequence>
<proteinExistence type="predicted"/>
<dbReference type="InterPro" id="IPR014574">
    <property type="entry name" value="UCP032908"/>
</dbReference>
<evidence type="ECO:0000313" key="4">
    <source>
        <dbReference type="EMBL" id="GCE03912.1"/>
    </source>
</evidence>
<keyword evidence="1" id="KW-0472">Membrane</keyword>
<dbReference type="GO" id="GO:0009636">
    <property type="term" value="P:response to toxic substance"/>
    <property type="evidence" value="ECO:0007669"/>
    <property type="project" value="TreeGrafter"/>
</dbReference>
<dbReference type="OrthoDB" id="157646at2"/>
<reference evidence="5" key="1">
    <citation type="submission" date="2018-12" db="EMBL/GenBank/DDBJ databases">
        <title>Tengunoibacter tsumagoiensis gen. nov., sp. nov., Dictyobacter kobayashii sp. nov., D. alpinus sp. nov., and D. joshuensis sp. nov. and description of Dictyobacteraceae fam. nov. within the order Ktedonobacterales isolated from Tengu-no-mugimeshi.</title>
        <authorList>
            <person name="Wang C.M."/>
            <person name="Zheng Y."/>
            <person name="Sakai Y."/>
            <person name="Toyoda A."/>
            <person name="Minakuchi Y."/>
            <person name="Abe K."/>
            <person name="Yokota A."/>
            <person name="Yabe S."/>
        </authorList>
    </citation>
    <scope>NUCLEOTIDE SEQUENCE [LARGE SCALE GENOMIC DNA]</scope>
    <source>
        <strain evidence="5">S-27</strain>
    </source>
</reference>
<evidence type="ECO:0000259" key="3">
    <source>
        <dbReference type="Pfam" id="PF19124"/>
    </source>
</evidence>
<feature type="transmembrane region" description="Helical" evidence="1">
    <location>
        <begin position="6"/>
        <end position="23"/>
    </location>
</feature>
<feature type="transmembrane region" description="Helical" evidence="1">
    <location>
        <begin position="53"/>
        <end position="72"/>
    </location>
</feature>
<dbReference type="Proteomes" id="UP000287224">
    <property type="component" value="Unassembled WGS sequence"/>
</dbReference>
<dbReference type="InterPro" id="IPR012867">
    <property type="entry name" value="DUF1648"/>
</dbReference>
<feature type="transmembrane region" description="Helical" evidence="1">
    <location>
        <begin position="263"/>
        <end position="284"/>
    </location>
</feature>
<dbReference type="AlphaFoldDB" id="A0A401ZAQ4"/>
<feature type="transmembrane region" description="Helical" evidence="1">
    <location>
        <begin position="78"/>
        <end position="97"/>
    </location>
</feature>
<evidence type="ECO:0000313" key="5">
    <source>
        <dbReference type="Proteomes" id="UP000287224"/>
    </source>
</evidence>
<dbReference type="PANTHER" id="PTHR37810">
    <property type="entry name" value="IMMUNITY PROTEIN SDPI"/>
    <property type="match status" value="1"/>
</dbReference>
<organism evidence="4 5">
    <name type="scientific">Dictyobacter aurantiacus</name>
    <dbReference type="NCBI Taxonomy" id="1936993"/>
    <lineage>
        <taxon>Bacteria</taxon>
        <taxon>Bacillati</taxon>
        <taxon>Chloroflexota</taxon>
        <taxon>Ktedonobacteria</taxon>
        <taxon>Ktedonobacterales</taxon>
        <taxon>Dictyobacteraceae</taxon>
        <taxon>Dictyobacter</taxon>
    </lineage>
</organism>